<dbReference type="OrthoDB" id="10280915at2759"/>
<gene>
    <name evidence="1" type="ORF">B0A54_08927</name>
</gene>
<proteinExistence type="predicted"/>
<evidence type="ECO:0000313" key="1">
    <source>
        <dbReference type="EMBL" id="TKA40139.1"/>
    </source>
</evidence>
<sequence>MNNEDTDIYSQSAIADGVEHAVVRVASGNASLRPSTRHTAIRQTNSSDISLKRWWTAPASDETAFDHLVPKGKGVSFVGRPLPELWIEGDRLPGKGVADMPPAPVVY</sequence>
<accession>A0A4V5N7L5</accession>
<comment type="caution">
    <text evidence="1">The sequence shown here is derived from an EMBL/GenBank/DDBJ whole genome shotgun (WGS) entry which is preliminary data.</text>
</comment>
<protein>
    <submittedName>
        <fullName evidence="1">Uncharacterized protein</fullName>
    </submittedName>
</protein>
<dbReference type="Proteomes" id="UP000310066">
    <property type="component" value="Unassembled WGS sequence"/>
</dbReference>
<dbReference type="EMBL" id="NAJP01000035">
    <property type="protein sequence ID" value="TKA40139.1"/>
    <property type="molecule type" value="Genomic_DNA"/>
</dbReference>
<reference evidence="1 2" key="1">
    <citation type="submission" date="2017-03" db="EMBL/GenBank/DDBJ databases">
        <title>Genomes of endolithic fungi from Antarctica.</title>
        <authorList>
            <person name="Coleine C."/>
            <person name="Masonjones S."/>
            <person name="Stajich J.E."/>
        </authorList>
    </citation>
    <scope>NUCLEOTIDE SEQUENCE [LARGE SCALE GENOMIC DNA]</scope>
    <source>
        <strain evidence="1 2">CCFEE 5311</strain>
    </source>
</reference>
<name>A0A4V5N7L5_9PEZI</name>
<organism evidence="1 2">
    <name type="scientific">Friedmanniomyces endolithicus</name>
    <dbReference type="NCBI Taxonomy" id="329885"/>
    <lineage>
        <taxon>Eukaryota</taxon>
        <taxon>Fungi</taxon>
        <taxon>Dikarya</taxon>
        <taxon>Ascomycota</taxon>
        <taxon>Pezizomycotina</taxon>
        <taxon>Dothideomycetes</taxon>
        <taxon>Dothideomycetidae</taxon>
        <taxon>Mycosphaerellales</taxon>
        <taxon>Teratosphaeriaceae</taxon>
        <taxon>Friedmanniomyces</taxon>
    </lineage>
</organism>
<dbReference type="AlphaFoldDB" id="A0A4V5N7L5"/>
<evidence type="ECO:0000313" key="2">
    <source>
        <dbReference type="Proteomes" id="UP000310066"/>
    </source>
</evidence>